<sequence length="101" mass="10999">MNLDLDPTPIVVDAPIVGGAVLKDLLMVSDLLDQHRPNLLRHLMVDLVLMGPVTTDDVMDLGLHLIQDARDIVSTPLTALIRQLRNGISRLATHPTHVLSG</sequence>
<proteinExistence type="predicted"/>
<name>A0ABW1DN03_9DEIO</name>
<dbReference type="Proteomes" id="UP001595979">
    <property type="component" value="Unassembled WGS sequence"/>
</dbReference>
<organism evidence="1 2">
    <name type="scientific">Deinococcus petrolearius</name>
    <dbReference type="NCBI Taxonomy" id="1751295"/>
    <lineage>
        <taxon>Bacteria</taxon>
        <taxon>Thermotogati</taxon>
        <taxon>Deinococcota</taxon>
        <taxon>Deinococci</taxon>
        <taxon>Deinococcales</taxon>
        <taxon>Deinococcaceae</taxon>
        <taxon>Deinococcus</taxon>
    </lineage>
</organism>
<evidence type="ECO:0000313" key="1">
    <source>
        <dbReference type="EMBL" id="MFC5850036.1"/>
    </source>
</evidence>
<protein>
    <submittedName>
        <fullName evidence="1">Uncharacterized protein</fullName>
    </submittedName>
</protein>
<dbReference type="EMBL" id="JBHSOH010000035">
    <property type="protein sequence ID" value="MFC5850036.1"/>
    <property type="molecule type" value="Genomic_DNA"/>
</dbReference>
<gene>
    <name evidence="1" type="ORF">ACFPQ6_17170</name>
</gene>
<evidence type="ECO:0000313" key="2">
    <source>
        <dbReference type="Proteomes" id="UP001595979"/>
    </source>
</evidence>
<keyword evidence="2" id="KW-1185">Reference proteome</keyword>
<accession>A0ABW1DN03</accession>
<comment type="caution">
    <text evidence="1">The sequence shown here is derived from an EMBL/GenBank/DDBJ whole genome shotgun (WGS) entry which is preliminary data.</text>
</comment>
<dbReference type="RefSeq" id="WP_014682818.1">
    <property type="nucleotide sequence ID" value="NZ_JBHSOH010000035.1"/>
</dbReference>
<reference evidence="2" key="1">
    <citation type="journal article" date="2019" name="Int. J. Syst. Evol. Microbiol.">
        <title>The Global Catalogue of Microorganisms (GCM) 10K type strain sequencing project: providing services to taxonomists for standard genome sequencing and annotation.</title>
        <authorList>
            <consortium name="The Broad Institute Genomics Platform"/>
            <consortium name="The Broad Institute Genome Sequencing Center for Infectious Disease"/>
            <person name="Wu L."/>
            <person name="Ma J."/>
        </authorList>
    </citation>
    <scope>NUCLEOTIDE SEQUENCE [LARGE SCALE GENOMIC DNA]</scope>
    <source>
        <strain evidence="2">CGMCC 1.15053</strain>
    </source>
</reference>